<evidence type="ECO:0000259" key="5">
    <source>
        <dbReference type="PROSITE" id="PS50949"/>
    </source>
</evidence>
<dbReference type="PANTHER" id="PTHR38445">
    <property type="entry name" value="HTH-TYPE TRANSCRIPTIONAL REPRESSOR YTRA"/>
    <property type="match status" value="1"/>
</dbReference>
<dbReference type="GO" id="GO:0003700">
    <property type="term" value="F:DNA-binding transcription factor activity"/>
    <property type="evidence" value="ECO:0007669"/>
    <property type="project" value="InterPro"/>
</dbReference>
<dbReference type="Proteomes" id="UP000501727">
    <property type="component" value="Chromosome"/>
</dbReference>
<dbReference type="PANTHER" id="PTHR38445:SF12">
    <property type="entry name" value="GNTR-FAMILY TRANSCRIPTIONAL REGULATOR"/>
    <property type="match status" value="1"/>
</dbReference>
<keyword evidence="7" id="KW-1185">Reference proteome</keyword>
<dbReference type="Pfam" id="PF00392">
    <property type="entry name" value="GntR"/>
    <property type="match status" value="1"/>
</dbReference>
<dbReference type="CDD" id="cd07377">
    <property type="entry name" value="WHTH_GntR"/>
    <property type="match status" value="1"/>
</dbReference>
<dbReference type="SMART" id="SM00345">
    <property type="entry name" value="HTH_GNTR"/>
    <property type="match status" value="1"/>
</dbReference>
<dbReference type="InterPro" id="IPR000524">
    <property type="entry name" value="Tscrpt_reg_HTH_GntR"/>
</dbReference>
<evidence type="ECO:0000256" key="4">
    <source>
        <dbReference type="SAM" id="MobiDB-lite"/>
    </source>
</evidence>
<protein>
    <recommendedName>
        <fullName evidence="5">HTH gntR-type domain-containing protein</fullName>
    </recommendedName>
</protein>
<evidence type="ECO:0000256" key="3">
    <source>
        <dbReference type="ARBA" id="ARBA00023163"/>
    </source>
</evidence>
<feature type="region of interest" description="Disordered" evidence="4">
    <location>
        <begin position="132"/>
        <end position="157"/>
    </location>
</feature>
<dbReference type="KEGG" id="ahat:ADCFC_06590"/>
<organism evidence="6 7">
    <name type="scientific">Adlercreutzia hattorii</name>
    <dbReference type="NCBI Taxonomy" id="2707299"/>
    <lineage>
        <taxon>Bacteria</taxon>
        <taxon>Bacillati</taxon>
        <taxon>Actinomycetota</taxon>
        <taxon>Coriobacteriia</taxon>
        <taxon>Eggerthellales</taxon>
        <taxon>Eggerthellaceae</taxon>
        <taxon>Adlercreutzia</taxon>
    </lineage>
</organism>
<reference evidence="7" key="1">
    <citation type="journal article" date="2020" name="Microbiol. Resour. Announc.">
        <title>Complete Genome Sequence of Adlercreutzia sp. Strain 8CFCBH1, a Potent Producer of Equol, Isolated from Healthy Japanese Feces.</title>
        <authorList>
            <person name="Ogata Y."/>
            <person name="Sakamoto M."/>
            <person name="Ohkuma M."/>
            <person name="Hattori M."/>
            <person name="Suda W."/>
        </authorList>
    </citation>
    <scope>NUCLEOTIDE SEQUENCE [LARGE SCALE GENOMIC DNA]</scope>
    <source>
        <strain evidence="7">8CFCBH1</strain>
    </source>
</reference>
<dbReference type="InterPro" id="IPR036390">
    <property type="entry name" value="WH_DNA-bd_sf"/>
</dbReference>
<dbReference type="EMBL" id="AP022829">
    <property type="protein sequence ID" value="BCA88040.1"/>
    <property type="molecule type" value="Genomic_DNA"/>
</dbReference>
<feature type="compositionally biased region" description="Low complexity" evidence="4">
    <location>
        <begin position="147"/>
        <end position="157"/>
    </location>
</feature>
<name>A0A6F8SKA9_9ACTN</name>
<dbReference type="SUPFAM" id="SSF46785">
    <property type="entry name" value="Winged helix' DNA-binding domain"/>
    <property type="match status" value="1"/>
</dbReference>
<gene>
    <name evidence="6" type="ORF">ADCFC_05380</name>
</gene>
<keyword evidence="2" id="KW-0238">DNA-binding</keyword>
<evidence type="ECO:0000256" key="1">
    <source>
        <dbReference type="ARBA" id="ARBA00023015"/>
    </source>
</evidence>
<reference evidence="7" key="2">
    <citation type="submission" date="2020-03" db="EMBL/GenBank/DDBJ databases">
        <title>Complete Genome Sequence of Adlercreutzia sp. strain 8CFCBH1 Producing Equol, Isolated from Healthy Japanese Feces.</title>
        <authorList>
            <person name="Ogata Y."/>
            <person name="Sakamoto M."/>
            <person name="Ohkuma M."/>
            <person name="Hattori M."/>
            <person name="Suda W."/>
        </authorList>
    </citation>
    <scope>NUCLEOTIDE SEQUENCE [LARGE SCALE GENOMIC DNA]</scope>
    <source>
        <strain evidence="7">8CFCBH1</strain>
    </source>
</reference>
<sequence length="176" mass="17768">MLIAVDAAAAEPLYLQIRNQIVAGIATGQLEPGQSLPSVRSLASDLGINLHTVNKAYAVLRDEGYVRMRGRAGAVIADPAAADRADADASAQVKMEDDLFKLALAFRARGGARGQFLEAAAAQAARAYGVMEDAEPAPRPTRKKKAAGGSSVAAAGAGTSSVAGAAAAAGEAVVPQ</sequence>
<accession>A0A6F8SKA9</accession>
<dbReference type="InterPro" id="IPR036388">
    <property type="entry name" value="WH-like_DNA-bd_sf"/>
</dbReference>
<dbReference type="RefSeq" id="WP_173112053.1">
    <property type="nucleotide sequence ID" value="NZ_AP022829.1"/>
</dbReference>
<dbReference type="Gene3D" id="1.10.10.10">
    <property type="entry name" value="Winged helix-like DNA-binding domain superfamily/Winged helix DNA-binding domain"/>
    <property type="match status" value="1"/>
</dbReference>
<dbReference type="GO" id="GO:0003677">
    <property type="term" value="F:DNA binding"/>
    <property type="evidence" value="ECO:0007669"/>
    <property type="project" value="UniProtKB-KW"/>
</dbReference>
<dbReference type="PROSITE" id="PS50949">
    <property type="entry name" value="HTH_GNTR"/>
    <property type="match status" value="1"/>
</dbReference>
<evidence type="ECO:0000313" key="6">
    <source>
        <dbReference type="EMBL" id="BCA88040.1"/>
    </source>
</evidence>
<keyword evidence="1" id="KW-0805">Transcription regulation</keyword>
<keyword evidence="3" id="KW-0804">Transcription</keyword>
<dbReference type="AlphaFoldDB" id="A0A6F8SKA9"/>
<feature type="domain" description="HTH gntR-type" evidence="5">
    <location>
        <begin position="11"/>
        <end position="79"/>
    </location>
</feature>
<evidence type="ECO:0000313" key="7">
    <source>
        <dbReference type="Proteomes" id="UP000501727"/>
    </source>
</evidence>
<evidence type="ECO:0000256" key="2">
    <source>
        <dbReference type="ARBA" id="ARBA00023125"/>
    </source>
</evidence>
<proteinExistence type="predicted"/>